<evidence type="ECO:0000313" key="1">
    <source>
        <dbReference type="EMBL" id="SVB63111.1"/>
    </source>
</evidence>
<sequence length="25" mass="2901">MDIFKTATLLLKGGRFCFNPIWVTK</sequence>
<dbReference type="EMBL" id="UINC01050310">
    <property type="protein sequence ID" value="SVB63111.1"/>
    <property type="molecule type" value="Genomic_DNA"/>
</dbReference>
<reference evidence="1" key="1">
    <citation type="submission" date="2018-05" db="EMBL/GenBank/DDBJ databases">
        <authorList>
            <person name="Lanie J.A."/>
            <person name="Ng W.-L."/>
            <person name="Kazmierczak K.M."/>
            <person name="Andrzejewski T.M."/>
            <person name="Davidsen T.M."/>
            <person name="Wayne K.J."/>
            <person name="Tettelin H."/>
            <person name="Glass J.I."/>
            <person name="Rusch D."/>
            <person name="Podicherti R."/>
            <person name="Tsui H.-C.T."/>
            <person name="Winkler M.E."/>
        </authorList>
    </citation>
    <scope>NUCLEOTIDE SEQUENCE</scope>
</reference>
<dbReference type="AlphaFoldDB" id="A0A382FMB6"/>
<proteinExistence type="predicted"/>
<gene>
    <name evidence="1" type="ORF">METZ01_LOCUS215965</name>
</gene>
<name>A0A382FMB6_9ZZZZ</name>
<accession>A0A382FMB6</accession>
<organism evidence="1">
    <name type="scientific">marine metagenome</name>
    <dbReference type="NCBI Taxonomy" id="408172"/>
    <lineage>
        <taxon>unclassified sequences</taxon>
        <taxon>metagenomes</taxon>
        <taxon>ecological metagenomes</taxon>
    </lineage>
</organism>
<protein>
    <submittedName>
        <fullName evidence="1">Uncharacterized protein</fullName>
    </submittedName>
</protein>